<dbReference type="Proteomes" id="UP000077961">
    <property type="component" value="Unassembled WGS sequence"/>
</dbReference>
<dbReference type="SUPFAM" id="SSF53098">
    <property type="entry name" value="Ribonuclease H-like"/>
    <property type="match status" value="1"/>
</dbReference>
<keyword evidence="3" id="KW-0233">DNA recombination</keyword>
<comment type="caution">
    <text evidence="5">The sequence shown here is derived from an EMBL/GenBank/DDBJ whole genome shotgun (WGS) entry which is preliminary data.</text>
</comment>
<dbReference type="EMBL" id="LXKA01000376">
    <property type="protein sequence ID" value="OAJ52285.1"/>
    <property type="molecule type" value="Genomic_DNA"/>
</dbReference>
<dbReference type="EMBL" id="LXJZ01000196">
    <property type="protein sequence ID" value="OAJ55218.1"/>
    <property type="molecule type" value="Genomic_DNA"/>
</dbReference>
<organism evidence="5 8">
    <name type="scientific">Paraburkholderia ginsengiterrae</name>
    <dbReference type="NCBI Taxonomy" id="1462993"/>
    <lineage>
        <taxon>Bacteria</taxon>
        <taxon>Pseudomonadati</taxon>
        <taxon>Pseudomonadota</taxon>
        <taxon>Betaproteobacteria</taxon>
        <taxon>Burkholderiales</taxon>
        <taxon>Burkholderiaceae</taxon>
        <taxon>Paraburkholderia</taxon>
    </lineage>
</organism>
<dbReference type="GO" id="GO:0003677">
    <property type="term" value="F:DNA binding"/>
    <property type="evidence" value="ECO:0007669"/>
    <property type="project" value="UniProtKB-KW"/>
</dbReference>
<keyword evidence="7" id="KW-1185">Reference proteome</keyword>
<gene>
    <name evidence="6" type="ORF">A6V36_35430</name>
    <name evidence="5" type="ORF">A6V37_36905</name>
</gene>
<evidence type="ECO:0000256" key="3">
    <source>
        <dbReference type="ARBA" id="ARBA00023172"/>
    </source>
</evidence>
<evidence type="ECO:0000256" key="2">
    <source>
        <dbReference type="ARBA" id="ARBA00023125"/>
    </source>
</evidence>
<dbReference type="PANTHER" id="PTHR35528">
    <property type="entry name" value="BLL1675 PROTEIN"/>
    <property type="match status" value="1"/>
</dbReference>
<reference evidence="7 8" key="1">
    <citation type="submission" date="2016-04" db="EMBL/GenBank/DDBJ databases">
        <title>Reclassification of Paraburkholderia panaciterrae (Farh et al. 2015) Dobritsa &amp; Samadpour 2016 as a later homotypic synonym of Paraburkholderia ginsengiterrae (Farh et al. 2015) Dobritsa &amp; Samadpour 2016.</title>
        <authorList>
            <person name="Dobritsa A.P."/>
            <person name="Kutumbaka K."/>
            <person name="Samadpour M."/>
        </authorList>
    </citation>
    <scope>NUCLEOTIDE SEQUENCE [LARGE SCALE GENOMIC DNA]</scope>
    <source>
        <strain evidence="5 8">DCY85</strain>
        <strain evidence="6 7">DCY85-1</strain>
    </source>
</reference>
<evidence type="ECO:0000259" key="4">
    <source>
        <dbReference type="Pfam" id="PF13610"/>
    </source>
</evidence>
<dbReference type="InterPro" id="IPR047930">
    <property type="entry name" value="Transpos_IS6"/>
</dbReference>
<evidence type="ECO:0000313" key="8">
    <source>
        <dbReference type="Proteomes" id="UP000078116"/>
    </source>
</evidence>
<accession>A0A1A9MZG7</accession>
<dbReference type="RefSeq" id="WP_064270271.1">
    <property type="nucleotide sequence ID" value="NZ_LXJZ01000196.1"/>
</dbReference>
<dbReference type="InterPro" id="IPR032874">
    <property type="entry name" value="DDE_dom"/>
</dbReference>
<dbReference type="Pfam" id="PF13610">
    <property type="entry name" value="DDE_Tnp_IS240"/>
    <property type="match status" value="1"/>
</dbReference>
<protein>
    <submittedName>
        <fullName evidence="5">Transposase</fullName>
    </submittedName>
</protein>
<feature type="domain" description="DDE" evidence="4">
    <location>
        <begin position="78"/>
        <end position="215"/>
    </location>
</feature>
<keyword evidence="1" id="KW-0815">Transposition</keyword>
<name>A0A1A9MZG7_9BURK</name>
<dbReference type="InterPro" id="IPR012337">
    <property type="entry name" value="RNaseH-like_sf"/>
</dbReference>
<dbReference type="GO" id="GO:0006310">
    <property type="term" value="P:DNA recombination"/>
    <property type="evidence" value="ECO:0007669"/>
    <property type="project" value="UniProtKB-KW"/>
</dbReference>
<keyword evidence="2" id="KW-0238">DNA-binding</keyword>
<evidence type="ECO:0000313" key="5">
    <source>
        <dbReference type="EMBL" id="OAJ52285.1"/>
    </source>
</evidence>
<dbReference type="InterPro" id="IPR052183">
    <property type="entry name" value="IS_Transposase"/>
</dbReference>
<proteinExistence type="predicted"/>
<evidence type="ECO:0000313" key="7">
    <source>
        <dbReference type="Proteomes" id="UP000077961"/>
    </source>
</evidence>
<dbReference type="OrthoDB" id="4315389at2"/>
<dbReference type="Proteomes" id="UP000078116">
    <property type="component" value="Unassembled WGS sequence"/>
</dbReference>
<dbReference type="NCBIfam" id="NF033587">
    <property type="entry name" value="transpos_IS6"/>
    <property type="match status" value="1"/>
</dbReference>
<evidence type="ECO:0000313" key="6">
    <source>
        <dbReference type="EMBL" id="OAJ55218.1"/>
    </source>
</evidence>
<dbReference type="GO" id="GO:0032196">
    <property type="term" value="P:transposition"/>
    <property type="evidence" value="ECO:0007669"/>
    <property type="project" value="UniProtKB-KW"/>
</dbReference>
<dbReference type="PANTHER" id="PTHR35528:SF3">
    <property type="entry name" value="BLL1675 PROTEIN"/>
    <property type="match status" value="1"/>
</dbReference>
<evidence type="ECO:0000256" key="1">
    <source>
        <dbReference type="ARBA" id="ARBA00022578"/>
    </source>
</evidence>
<sequence length="238" mass="27727">MGKLVDIDRLFNGRHFDREVIVLCVRWYLRYKLSLRDLVEMMAERGLSLAHTTIMRWVKRFTPEFVKRWDQFAKSAGRSWRVDETYVKVRGRWAYLYRAVDRAGKTVDFRLSARRDVAAAKAFLAKAIRSQGRAANTITLDDYAASHRAVREMKAEQFLPADTTLRSSKYLNNLIEQDHRNIKSRVNAMLGFKRFRNAAITISGIELMHRIRKGQFNLARLRFKDTTAPAVWKAVLSA</sequence>
<dbReference type="AlphaFoldDB" id="A0A1A9MZG7"/>